<feature type="repeat" description="WD" evidence="11">
    <location>
        <begin position="298"/>
        <end position="332"/>
    </location>
</feature>
<dbReference type="PANTHER" id="PTHR44006:SF1">
    <property type="entry name" value="U5 SMALL NUCLEAR RIBONUCLEOPROTEIN 40 KDA PROTEIN"/>
    <property type="match status" value="1"/>
</dbReference>
<dbReference type="CDD" id="cd00200">
    <property type="entry name" value="WD40"/>
    <property type="match status" value="1"/>
</dbReference>
<name>A0A482WME5_LAOST</name>
<dbReference type="FunCoup" id="A0A482WME5">
    <property type="interactions" value="2613"/>
</dbReference>
<dbReference type="SUPFAM" id="SSF50978">
    <property type="entry name" value="WD40 repeat-like"/>
    <property type="match status" value="1"/>
</dbReference>
<dbReference type="InParanoid" id="A0A482WME5"/>
<dbReference type="PRINTS" id="PR00320">
    <property type="entry name" value="GPROTEINBRPT"/>
</dbReference>
<dbReference type="Pfam" id="PF00400">
    <property type="entry name" value="WD40"/>
    <property type="match status" value="7"/>
</dbReference>
<evidence type="ECO:0000256" key="1">
    <source>
        <dbReference type="ARBA" id="ARBA00004123"/>
    </source>
</evidence>
<keyword evidence="4" id="KW-0677">Repeat</keyword>
<keyword evidence="2 11" id="KW-0853">WD repeat</keyword>
<dbReference type="STRING" id="195883.A0A482WME5"/>
<dbReference type="OrthoDB" id="1068471at2759"/>
<dbReference type="InterPro" id="IPR001680">
    <property type="entry name" value="WD40_rpt"/>
</dbReference>
<evidence type="ECO:0000256" key="4">
    <source>
        <dbReference type="ARBA" id="ARBA00022737"/>
    </source>
</evidence>
<feature type="repeat" description="WD" evidence="11">
    <location>
        <begin position="37"/>
        <end position="69"/>
    </location>
</feature>
<keyword evidence="6" id="KW-0539">Nucleus</keyword>
<dbReference type="GO" id="GO:0003723">
    <property type="term" value="F:RNA binding"/>
    <property type="evidence" value="ECO:0007669"/>
    <property type="project" value="TreeGrafter"/>
</dbReference>
<protein>
    <recommendedName>
        <fullName evidence="9">U5 small nuclear ribonucleoprotein 40 kDa protein</fullName>
    </recommendedName>
    <alternativeName>
        <fullName evidence="10">WD repeat-containing protein 57</fullName>
    </alternativeName>
</protein>
<dbReference type="InterPro" id="IPR020472">
    <property type="entry name" value="WD40_PAC1"/>
</dbReference>
<feature type="repeat" description="WD" evidence="11">
    <location>
        <begin position="122"/>
        <end position="164"/>
    </location>
</feature>
<dbReference type="GO" id="GO:0071013">
    <property type="term" value="C:catalytic step 2 spliceosome"/>
    <property type="evidence" value="ECO:0007669"/>
    <property type="project" value="TreeGrafter"/>
</dbReference>
<evidence type="ECO:0000256" key="8">
    <source>
        <dbReference type="ARBA" id="ARBA00064268"/>
    </source>
</evidence>
<dbReference type="GO" id="GO:0000375">
    <property type="term" value="P:RNA splicing, via transesterification reactions"/>
    <property type="evidence" value="ECO:0007669"/>
    <property type="project" value="UniProtKB-ARBA"/>
</dbReference>
<evidence type="ECO:0000256" key="6">
    <source>
        <dbReference type="ARBA" id="ARBA00023242"/>
    </source>
</evidence>
<evidence type="ECO:0000256" key="10">
    <source>
        <dbReference type="ARBA" id="ARBA00075772"/>
    </source>
</evidence>
<comment type="subcellular location">
    <subcellularLocation>
        <location evidence="1">Nucleus</location>
    </subcellularLocation>
</comment>
<dbReference type="InterPro" id="IPR019775">
    <property type="entry name" value="WD40_repeat_CS"/>
</dbReference>
<feature type="repeat" description="WD" evidence="11">
    <location>
        <begin position="268"/>
        <end position="297"/>
    </location>
</feature>
<dbReference type="PANTHER" id="PTHR44006">
    <property type="entry name" value="U5 SMALL NUCLEAR RIBONUCLEOPROTEIN 40 KDA PROTEIN"/>
    <property type="match status" value="1"/>
</dbReference>
<feature type="repeat" description="WD" evidence="11">
    <location>
        <begin position="164"/>
        <end position="205"/>
    </location>
</feature>
<dbReference type="InterPro" id="IPR036322">
    <property type="entry name" value="WD40_repeat_dom_sf"/>
</dbReference>
<dbReference type="EMBL" id="QKKF02030855">
    <property type="protein sequence ID" value="RZF34653.1"/>
    <property type="molecule type" value="Genomic_DNA"/>
</dbReference>
<evidence type="ECO:0000256" key="7">
    <source>
        <dbReference type="ARBA" id="ARBA00057342"/>
    </source>
</evidence>
<dbReference type="Proteomes" id="UP000291343">
    <property type="component" value="Unassembled WGS sequence"/>
</dbReference>
<evidence type="ECO:0000256" key="11">
    <source>
        <dbReference type="PROSITE-ProRule" id="PRU00221"/>
    </source>
</evidence>
<dbReference type="SMR" id="A0A482WME5"/>
<dbReference type="Gene3D" id="2.130.10.10">
    <property type="entry name" value="YVTN repeat-like/Quinoprotein amine dehydrogenase"/>
    <property type="match status" value="1"/>
</dbReference>
<dbReference type="InterPro" id="IPR015943">
    <property type="entry name" value="WD40/YVTN_repeat-like_dom_sf"/>
</dbReference>
<dbReference type="PROSITE" id="PS00678">
    <property type="entry name" value="WD_REPEATS_1"/>
    <property type="match status" value="4"/>
</dbReference>
<feature type="repeat" description="WD" evidence="11">
    <location>
        <begin position="80"/>
        <end position="121"/>
    </location>
</feature>
<evidence type="ECO:0000256" key="2">
    <source>
        <dbReference type="ARBA" id="ARBA00022574"/>
    </source>
</evidence>
<reference evidence="12 13" key="1">
    <citation type="journal article" date="2017" name="Gigascience">
        <title>Genome sequence of the small brown planthopper, Laodelphax striatellus.</title>
        <authorList>
            <person name="Zhu J."/>
            <person name="Jiang F."/>
            <person name="Wang X."/>
            <person name="Yang P."/>
            <person name="Bao Y."/>
            <person name="Zhao W."/>
            <person name="Wang W."/>
            <person name="Lu H."/>
            <person name="Wang Q."/>
            <person name="Cui N."/>
            <person name="Li J."/>
            <person name="Chen X."/>
            <person name="Luo L."/>
            <person name="Yu J."/>
            <person name="Kang L."/>
            <person name="Cui F."/>
        </authorList>
    </citation>
    <scope>NUCLEOTIDE SEQUENCE [LARGE SCALE GENOMIC DNA]</scope>
    <source>
        <strain evidence="12">Lst14</strain>
    </source>
</reference>
<dbReference type="GO" id="GO:0006397">
    <property type="term" value="P:mRNA processing"/>
    <property type="evidence" value="ECO:0007669"/>
    <property type="project" value="UniProtKB-KW"/>
</dbReference>
<comment type="function">
    <text evidence="7">Required for pre-mRNA splicing as component of the activated spliceosome. Component of the U5 small nuclear ribonucleoprotein (snRNP) complex and the U4/U6-U5 tri-snRNP complex, building blocks of the spliceosome. As a component of the minor spliceosome, involved in the splicing of U12-type introns in pre-mRNAs.</text>
</comment>
<evidence type="ECO:0000313" key="12">
    <source>
        <dbReference type="EMBL" id="RZF34653.1"/>
    </source>
</evidence>
<sequence length="332" mass="36807">MKRKGNELALIDNRSIKRINDGVYDRTSSLIAPIMALEGHQGDIFAVKFHPEGQYLASTGFDRQILIWNAFGECENISMMTGHTGAILELHFSTDGGTIFTCSTDTTLALWDLATGMRIKKLKGHSNFVNSCHPARRGPQMLVSGSDDGTAKVWDTRKKGHATSLNNTYQVTAVTFNDTAEQVISGGIDNDVKVWDLRKNAVIQKMRGHTDTVTGLSLSPDGSYLLSNAMDNSLRIWDVRPYAPQERCVKILSGHQHNFEKNLLRCCWSSDGARVSAGSADRFVYIWDTTSRRITYKLPGHNGSVNDVHFHPSQPIIMSGSSDKVIYLGELE</sequence>
<evidence type="ECO:0000256" key="9">
    <source>
        <dbReference type="ARBA" id="ARBA00073554"/>
    </source>
</evidence>
<dbReference type="FunFam" id="2.130.10.10:FF:000229">
    <property type="entry name" value="Small nuclear ribonucleoprotein U5 subunit 40"/>
    <property type="match status" value="1"/>
</dbReference>
<keyword evidence="13" id="KW-1185">Reference proteome</keyword>
<keyword evidence="3" id="KW-0507">mRNA processing</keyword>
<dbReference type="AlphaFoldDB" id="A0A482WME5"/>
<gene>
    <name evidence="12" type="ORF">LSTR_LSTR012735</name>
</gene>
<proteinExistence type="predicted"/>
<dbReference type="SMART" id="SM00320">
    <property type="entry name" value="WD40"/>
    <property type="match status" value="7"/>
</dbReference>
<dbReference type="GO" id="GO:0005682">
    <property type="term" value="C:U5 snRNP"/>
    <property type="evidence" value="ECO:0007669"/>
    <property type="project" value="UniProtKB-ARBA"/>
</dbReference>
<dbReference type="PROSITE" id="PS50294">
    <property type="entry name" value="WD_REPEATS_REGION"/>
    <property type="match status" value="6"/>
</dbReference>
<dbReference type="InterPro" id="IPR052234">
    <property type="entry name" value="U5_snRNP_Component"/>
</dbReference>
<feature type="repeat" description="WD" evidence="11">
    <location>
        <begin position="206"/>
        <end position="240"/>
    </location>
</feature>
<evidence type="ECO:0000313" key="13">
    <source>
        <dbReference type="Proteomes" id="UP000291343"/>
    </source>
</evidence>
<comment type="caution">
    <text evidence="12">The sequence shown here is derived from an EMBL/GenBank/DDBJ whole genome shotgun (WGS) entry which is preliminary data.</text>
</comment>
<evidence type="ECO:0000256" key="3">
    <source>
        <dbReference type="ARBA" id="ARBA00022664"/>
    </source>
</evidence>
<keyword evidence="5" id="KW-0508">mRNA splicing</keyword>
<evidence type="ECO:0000256" key="5">
    <source>
        <dbReference type="ARBA" id="ARBA00023187"/>
    </source>
</evidence>
<dbReference type="PROSITE" id="PS50082">
    <property type="entry name" value="WD_REPEATS_2"/>
    <property type="match status" value="7"/>
</dbReference>
<comment type="subunit">
    <text evidence="8">Component of the pre-catalytic and catalytic spliceosome complexes. Component of the postcatalytic spliceosome P complex. Part of the U5 snRNP complex. Interacts with PRPF8. Component of the U4/U6-U5 tri-snRNP complex composed of the U4, U6 and U5 snRNAs and at least PRPF3, PRPF4, PRPF6, PRPF8, PRPF31, SNRNP200, TXNL4A, WDR57, SNRNP40, DDX23, CD2BP2, PPIH, SNU13, EFTUD2, SART1 and USP39. Component of the minor spliceosome, which splices U12-type introns.</text>
</comment>
<accession>A0A482WME5</accession>
<organism evidence="12 13">
    <name type="scientific">Laodelphax striatellus</name>
    <name type="common">Small brown planthopper</name>
    <name type="synonym">Delphax striatella</name>
    <dbReference type="NCBI Taxonomy" id="195883"/>
    <lineage>
        <taxon>Eukaryota</taxon>
        <taxon>Metazoa</taxon>
        <taxon>Ecdysozoa</taxon>
        <taxon>Arthropoda</taxon>
        <taxon>Hexapoda</taxon>
        <taxon>Insecta</taxon>
        <taxon>Pterygota</taxon>
        <taxon>Neoptera</taxon>
        <taxon>Paraneoptera</taxon>
        <taxon>Hemiptera</taxon>
        <taxon>Auchenorrhyncha</taxon>
        <taxon>Fulgoroidea</taxon>
        <taxon>Delphacidae</taxon>
        <taxon>Criomorphinae</taxon>
        <taxon>Laodelphax</taxon>
    </lineage>
</organism>